<reference evidence="2" key="1">
    <citation type="journal article" date="2022" name="New Phytol.">
        <title>Phylogenomic structure and speciation in an emerging model: the Sphagnum magellanicum complex (Bryophyta).</title>
        <authorList>
            <person name="Shaw A.J."/>
            <person name="Piatkowski B."/>
            <person name="Duffy A.M."/>
            <person name="Aguero B."/>
            <person name="Imwattana K."/>
            <person name="Nieto-Lugilde M."/>
            <person name="Healey A."/>
            <person name="Weston D.J."/>
            <person name="Patel M.N."/>
            <person name="Schmutz J."/>
            <person name="Grimwood J."/>
            <person name="Yavitt J.B."/>
            <person name="Hassel K."/>
            <person name="Stenoien H.K."/>
            <person name="Flatberg K.I."/>
            <person name="Bickford C.P."/>
            <person name="Hicks K.A."/>
        </authorList>
    </citation>
    <scope>NUCLEOTIDE SEQUENCE [LARGE SCALE GENOMIC DNA]</scope>
</reference>
<protein>
    <submittedName>
        <fullName evidence="1">Uncharacterized protein</fullName>
    </submittedName>
</protein>
<name>A0ACB8HNJ1_9BRYO</name>
<keyword evidence="2" id="KW-1185">Reference proteome</keyword>
<proteinExistence type="predicted"/>
<gene>
    <name evidence="1" type="ORF">CY35_07G079900</name>
</gene>
<sequence length="352" mass="38767">MAEEQQRSSEDERAVVVVDSDAETVADLTRPLVSRTDYREPREEGMGILGVPASAASRNVGKPPRVASLDVFRGLSIAGMILVDNAGGVWPSINHSPWNGVTLADFVMPFFLFIVGVALALTYERIRDRKAATQKAVGRAVKLCILGIILQGGYFHGLNNLAYGVDIQHIRWCGVLQDCSTKSPDYGPLPPGAPNWCKAPFDPEGLLSSLSSVGSCFIGLHFGHVLVHRKEHYSRIWHWFFPALGLLAVGLMLHILGMEFNKPLYSFSYLCFTGGAAGLVLTGFYLLVDVYGWRQPTVLLEWMGMHALLMYTLVACGVLPAALQGFYWGSPDNNLIAWIVVHGPWHYFQGFN</sequence>
<evidence type="ECO:0000313" key="1">
    <source>
        <dbReference type="EMBL" id="KAH9557325.1"/>
    </source>
</evidence>
<accession>A0ACB8HNJ1</accession>
<dbReference type="Proteomes" id="UP000828922">
    <property type="component" value="Linkage Group LG07"/>
</dbReference>
<comment type="caution">
    <text evidence="1">The sequence shown here is derived from an EMBL/GenBank/DDBJ whole genome shotgun (WGS) entry which is preliminary data.</text>
</comment>
<dbReference type="EMBL" id="CM038913">
    <property type="protein sequence ID" value="KAH9557325.1"/>
    <property type="molecule type" value="Genomic_DNA"/>
</dbReference>
<organism evidence="1 2">
    <name type="scientific">Sphagnum magellanicum</name>
    <dbReference type="NCBI Taxonomy" id="128215"/>
    <lineage>
        <taxon>Eukaryota</taxon>
        <taxon>Viridiplantae</taxon>
        <taxon>Streptophyta</taxon>
        <taxon>Embryophyta</taxon>
        <taxon>Bryophyta</taxon>
        <taxon>Sphagnophytina</taxon>
        <taxon>Sphagnopsida</taxon>
        <taxon>Sphagnales</taxon>
        <taxon>Sphagnaceae</taxon>
        <taxon>Sphagnum</taxon>
    </lineage>
</organism>
<evidence type="ECO:0000313" key="2">
    <source>
        <dbReference type="Proteomes" id="UP000828922"/>
    </source>
</evidence>